<feature type="compositionally biased region" description="Polar residues" evidence="1">
    <location>
        <begin position="1"/>
        <end position="12"/>
    </location>
</feature>
<evidence type="ECO:0000313" key="2">
    <source>
        <dbReference type="EMBL" id="CAD7092832.1"/>
    </source>
</evidence>
<proteinExistence type="predicted"/>
<dbReference type="Proteomes" id="UP000594454">
    <property type="component" value="Chromosome 6"/>
</dbReference>
<evidence type="ECO:0000256" key="1">
    <source>
        <dbReference type="SAM" id="MobiDB-lite"/>
    </source>
</evidence>
<dbReference type="EMBL" id="LR899014">
    <property type="protein sequence ID" value="CAD7092832.1"/>
    <property type="molecule type" value="Genomic_DNA"/>
</dbReference>
<name>A0A7R8V6D6_HERIL</name>
<feature type="compositionally biased region" description="Basic and acidic residues" evidence="1">
    <location>
        <begin position="13"/>
        <end position="29"/>
    </location>
</feature>
<keyword evidence="3" id="KW-1185">Reference proteome</keyword>
<evidence type="ECO:0000313" key="3">
    <source>
        <dbReference type="Proteomes" id="UP000594454"/>
    </source>
</evidence>
<feature type="region of interest" description="Disordered" evidence="1">
    <location>
        <begin position="1"/>
        <end position="33"/>
    </location>
</feature>
<reference evidence="2 3" key="1">
    <citation type="submission" date="2020-11" db="EMBL/GenBank/DDBJ databases">
        <authorList>
            <person name="Wallbank WR R."/>
            <person name="Pardo Diaz C."/>
            <person name="Kozak K."/>
            <person name="Martin S."/>
            <person name="Jiggins C."/>
            <person name="Moest M."/>
            <person name="Warren A I."/>
            <person name="Generalovic N T."/>
            <person name="Byers J.R.P. K."/>
            <person name="Montejo-Kovacevich G."/>
            <person name="Yen C E."/>
        </authorList>
    </citation>
    <scope>NUCLEOTIDE SEQUENCE [LARGE SCALE GENOMIC DNA]</scope>
</reference>
<dbReference type="AlphaFoldDB" id="A0A7R8V6D6"/>
<protein>
    <submittedName>
        <fullName evidence="2">Uncharacterized protein</fullName>
    </submittedName>
</protein>
<dbReference type="InParanoid" id="A0A7R8V6D6"/>
<dbReference type="OrthoDB" id="8655982at2759"/>
<sequence>MTNVSNKNQSGRTENKKRTLAERPTHGERNILGGFHSFDADSLSSYSEFDTESVTLDYFRERFFECF</sequence>
<gene>
    <name evidence="2" type="ORF">HERILL_LOCUS15162</name>
</gene>
<organism evidence="2 3">
    <name type="scientific">Hermetia illucens</name>
    <name type="common">Black soldier fly</name>
    <dbReference type="NCBI Taxonomy" id="343691"/>
    <lineage>
        <taxon>Eukaryota</taxon>
        <taxon>Metazoa</taxon>
        <taxon>Ecdysozoa</taxon>
        <taxon>Arthropoda</taxon>
        <taxon>Hexapoda</taxon>
        <taxon>Insecta</taxon>
        <taxon>Pterygota</taxon>
        <taxon>Neoptera</taxon>
        <taxon>Endopterygota</taxon>
        <taxon>Diptera</taxon>
        <taxon>Brachycera</taxon>
        <taxon>Stratiomyomorpha</taxon>
        <taxon>Stratiomyidae</taxon>
        <taxon>Hermetiinae</taxon>
        <taxon>Hermetia</taxon>
    </lineage>
</organism>
<accession>A0A7R8V6D6</accession>